<accession>A0ABY7PU66</accession>
<dbReference type="Gene3D" id="2.20.110.10">
    <property type="entry name" value="Histone H3 K4-specific methyltransferase SET7/9 N-terminal domain"/>
    <property type="match status" value="1"/>
</dbReference>
<sequence length="281" mass="31918">MKTLSTLFSVIVLFGCDNVESSIKELAETTQQNNSEDGGERDADLEAYSESADMGGVEQQEEDLPTRHLEEYYGDGPTVKRRYSLVNNKLHGVVYDYYRDGITELKSQYEHGARVGEWTRYDVYGDVSQIQEYYQDVLRTETNYKNGVVEEIVKMDENENTIEYFTNGNDPYTGSSDNGLLSGEVRYTILDHHSAREHDGIDGISNVKSLSREAVSKLHDLVEEFHQTNPDLPKVRFVRFKYTDAVARKVMIGKELIVGANNISHITYISDSNEIIGNQDL</sequence>
<name>A0ABY7PU66_9BACT</name>
<keyword evidence="2" id="KW-1185">Reference proteome</keyword>
<dbReference type="Proteomes" id="UP001211872">
    <property type="component" value="Chromosome"/>
</dbReference>
<dbReference type="RefSeq" id="WP_270128987.1">
    <property type="nucleotide sequence ID" value="NZ_CP115396.1"/>
</dbReference>
<reference evidence="1 2" key="1">
    <citation type="journal article" date="2011" name="Int. J. Syst. Evol. Microbiol.">
        <title>Hymenobacter yonginensis sp. nov., isolated from a mesotrophic artificial lake.</title>
        <authorList>
            <person name="Joung Y."/>
            <person name="Cho S.H."/>
            <person name="Kim H."/>
            <person name="Kim S.B."/>
            <person name="Joh K."/>
        </authorList>
    </citation>
    <scope>NUCLEOTIDE SEQUENCE [LARGE SCALE GENOMIC DNA]</scope>
    <source>
        <strain evidence="1 2">KCTC 22745</strain>
    </source>
</reference>
<dbReference type="EMBL" id="CP115396">
    <property type="protein sequence ID" value="WBO86399.1"/>
    <property type="molecule type" value="Genomic_DNA"/>
</dbReference>
<evidence type="ECO:0000313" key="2">
    <source>
        <dbReference type="Proteomes" id="UP001211872"/>
    </source>
</evidence>
<organism evidence="1 2">
    <name type="scientific">Hymenobacter yonginensis</name>
    <dbReference type="NCBI Taxonomy" id="748197"/>
    <lineage>
        <taxon>Bacteria</taxon>
        <taxon>Pseudomonadati</taxon>
        <taxon>Bacteroidota</taxon>
        <taxon>Cytophagia</taxon>
        <taxon>Cytophagales</taxon>
        <taxon>Hymenobacteraceae</taxon>
        <taxon>Hymenobacter</taxon>
    </lineage>
</organism>
<proteinExistence type="predicted"/>
<gene>
    <name evidence="1" type="ORF">O9Z63_09080</name>
</gene>
<protein>
    <submittedName>
        <fullName evidence="1">Uncharacterized protein</fullName>
    </submittedName>
</protein>
<dbReference type="SUPFAM" id="SSF82185">
    <property type="entry name" value="Histone H3 K4-specific methyltransferase SET7/9 N-terminal domain"/>
    <property type="match status" value="1"/>
</dbReference>
<dbReference type="PROSITE" id="PS51257">
    <property type="entry name" value="PROKAR_LIPOPROTEIN"/>
    <property type="match status" value="1"/>
</dbReference>
<evidence type="ECO:0000313" key="1">
    <source>
        <dbReference type="EMBL" id="WBO86399.1"/>
    </source>
</evidence>